<comment type="caution">
    <text evidence="1">The sequence shown here is derived from an EMBL/GenBank/DDBJ whole genome shotgun (WGS) entry which is preliminary data.</text>
</comment>
<dbReference type="EMBL" id="MU857027">
    <property type="protein sequence ID" value="KAK4151209.1"/>
    <property type="molecule type" value="Genomic_DNA"/>
</dbReference>
<dbReference type="Proteomes" id="UP001302745">
    <property type="component" value="Unassembled WGS sequence"/>
</dbReference>
<keyword evidence="2" id="KW-1185">Reference proteome</keyword>
<accession>A0AAN6ZV38</accession>
<reference evidence="1" key="1">
    <citation type="journal article" date="2023" name="Mol. Phylogenet. Evol.">
        <title>Genome-scale phylogeny and comparative genomics of the fungal order Sordariales.</title>
        <authorList>
            <person name="Hensen N."/>
            <person name="Bonometti L."/>
            <person name="Westerberg I."/>
            <person name="Brannstrom I.O."/>
            <person name="Guillou S."/>
            <person name="Cros-Aarteil S."/>
            <person name="Calhoun S."/>
            <person name="Haridas S."/>
            <person name="Kuo A."/>
            <person name="Mondo S."/>
            <person name="Pangilinan J."/>
            <person name="Riley R."/>
            <person name="LaButti K."/>
            <person name="Andreopoulos B."/>
            <person name="Lipzen A."/>
            <person name="Chen C."/>
            <person name="Yan M."/>
            <person name="Daum C."/>
            <person name="Ng V."/>
            <person name="Clum A."/>
            <person name="Steindorff A."/>
            <person name="Ohm R.A."/>
            <person name="Martin F."/>
            <person name="Silar P."/>
            <person name="Natvig D.O."/>
            <person name="Lalanne C."/>
            <person name="Gautier V."/>
            <person name="Ament-Velasquez S.L."/>
            <person name="Kruys A."/>
            <person name="Hutchinson M.I."/>
            <person name="Powell A.J."/>
            <person name="Barry K."/>
            <person name="Miller A.N."/>
            <person name="Grigoriev I.V."/>
            <person name="Debuchy R."/>
            <person name="Gladieux P."/>
            <person name="Hiltunen Thoren M."/>
            <person name="Johannesson H."/>
        </authorList>
    </citation>
    <scope>NUCLEOTIDE SEQUENCE</scope>
    <source>
        <strain evidence="1">CBS 538.74</strain>
    </source>
</reference>
<reference evidence="1" key="2">
    <citation type="submission" date="2023-05" db="EMBL/GenBank/DDBJ databases">
        <authorList>
            <consortium name="Lawrence Berkeley National Laboratory"/>
            <person name="Steindorff A."/>
            <person name="Hensen N."/>
            <person name="Bonometti L."/>
            <person name="Westerberg I."/>
            <person name="Brannstrom I.O."/>
            <person name="Guillou S."/>
            <person name="Cros-Aarteil S."/>
            <person name="Calhoun S."/>
            <person name="Haridas S."/>
            <person name="Kuo A."/>
            <person name="Mondo S."/>
            <person name="Pangilinan J."/>
            <person name="Riley R."/>
            <person name="Labutti K."/>
            <person name="Andreopoulos B."/>
            <person name="Lipzen A."/>
            <person name="Chen C."/>
            <person name="Yanf M."/>
            <person name="Daum C."/>
            <person name="Ng V."/>
            <person name="Clum A."/>
            <person name="Ohm R."/>
            <person name="Martin F."/>
            <person name="Silar P."/>
            <person name="Natvig D."/>
            <person name="Lalanne C."/>
            <person name="Gautier V."/>
            <person name="Ament-Velasquez S.L."/>
            <person name="Kruys A."/>
            <person name="Hutchinson M.I."/>
            <person name="Powell A.J."/>
            <person name="Barry K."/>
            <person name="Miller A.N."/>
            <person name="Grigoriev I.V."/>
            <person name="Debuchy R."/>
            <person name="Gladieux P."/>
            <person name="Thoren M.H."/>
            <person name="Johannesson H."/>
        </authorList>
    </citation>
    <scope>NUCLEOTIDE SEQUENCE</scope>
    <source>
        <strain evidence="1">CBS 538.74</strain>
    </source>
</reference>
<evidence type="ECO:0000313" key="2">
    <source>
        <dbReference type="Proteomes" id="UP001302745"/>
    </source>
</evidence>
<dbReference type="AlphaFoldDB" id="A0AAN6ZV38"/>
<proteinExistence type="predicted"/>
<protein>
    <submittedName>
        <fullName evidence="1">Uncharacterized protein</fullName>
    </submittedName>
</protein>
<name>A0AAN6ZV38_9PEZI</name>
<organism evidence="1 2">
    <name type="scientific">Chaetomidium leptoderma</name>
    <dbReference type="NCBI Taxonomy" id="669021"/>
    <lineage>
        <taxon>Eukaryota</taxon>
        <taxon>Fungi</taxon>
        <taxon>Dikarya</taxon>
        <taxon>Ascomycota</taxon>
        <taxon>Pezizomycotina</taxon>
        <taxon>Sordariomycetes</taxon>
        <taxon>Sordariomycetidae</taxon>
        <taxon>Sordariales</taxon>
        <taxon>Chaetomiaceae</taxon>
        <taxon>Chaetomidium</taxon>
    </lineage>
</organism>
<evidence type="ECO:0000313" key="1">
    <source>
        <dbReference type="EMBL" id="KAK4151209.1"/>
    </source>
</evidence>
<gene>
    <name evidence="1" type="ORF">C8A00DRAFT_36149</name>
</gene>
<sequence length="303" mass="32950">MDKCWFALRYTHYTAPKYESPGMAYGEAEGPLRLGHLLPGPRAVDNIINASGVLSFPKDMRITKSDTVNFCYARRVERTIEGSAAAEAPITAAAGLKIAVDAGAIFRTFMGNTWSIDRLETQIMQPTSAYVKNCLESPEVASWIDAHKKLGAWKVYMITGLMIARGARNEMVESTEKGGQAGGGVDASGLAKAELGFHAARKEETEVSGEHQGDFVWAFRLSRVASGYFSERVHVEPYKEGAVLAQSDRTTANAILSEEGLLHVLGNDMRVLEAYSGEGDNLEQHFFVSTGGFQEVTGGTSRE</sequence>